<evidence type="ECO:0000259" key="1">
    <source>
        <dbReference type="Pfam" id="PF06568"/>
    </source>
</evidence>
<reference evidence="3" key="1">
    <citation type="journal article" date="2019" name="Int. J. Syst. Evol. Microbiol.">
        <title>The Global Catalogue of Microorganisms (GCM) 10K type strain sequencing project: providing services to taxonomists for standard genome sequencing and annotation.</title>
        <authorList>
            <consortium name="The Broad Institute Genomics Platform"/>
            <consortium name="The Broad Institute Genome Sequencing Center for Infectious Disease"/>
            <person name="Wu L."/>
            <person name="Ma J."/>
        </authorList>
    </citation>
    <scope>NUCLEOTIDE SEQUENCE [LARGE SCALE GENOMIC DNA]</scope>
    <source>
        <strain evidence="3">KCTC 52231</strain>
    </source>
</reference>
<dbReference type="RefSeq" id="WP_182307049.1">
    <property type="nucleotide sequence ID" value="NZ_CP059896.1"/>
</dbReference>
<evidence type="ECO:0000313" key="3">
    <source>
        <dbReference type="Proteomes" id="UP001595647"/>
    </source>
</evidence>
<name>A0ABV7I814_9HYPH</name>
<accession>A0ABV7I814</accession>
<dbReference type="EMBL" id="JBHRTG010000019">
    <property type="protein sequence ID" value="MFC3164271.1"/>
    <property type="molecule type" value="Genomic_DNA"/>
</dbReference>
<keyword evidence="3" id="KW-1185">Reference proteome</keyword>
<proteinExistence type="predicted"/>
<dbReference type="InterPro" id="IPR009506">
    <property type="entry name" value="YjiS-like"/>
</dbReference>
<protein>
    <submittedName>
        <fullName evidence="2">DUF1127 domain-containing protein</fullName>
    </submittedName>
</protein>
<evidence type="ECO:0000313" key="2">
    <source>
        <dbReference type="EMBL" id="MFC3164271.1"/>
    </source>
</evidence>
<gene>
    <name evidence="2" type="ORF">ACFOHV_13410</name>
</gene>
<dbReference type="Pfam" id="PF06568">
    <property type="entry name" value="YjiS-like"/>
    <property type="match status" value="1"/>
</dbReference>
<comment type="caution">
    <text evidence="2">The sequence shown here is derived from an EMBL/GenBank/DDBJ whole genome shotgun (WGS) entry which is preliminary data.</text>
</comment>
<organism evidence="2 3">
    <name type="scientific">Ciceribacter thiooxidans</name>
    <dbReference type="NCBI Taxonomy" id="1969821"/>
    <lineage>
        <taxon>Bacteria</taxon>
        <taxon>Pseudomonadati</taxon>
        <taxon>Pseudomonadota</taxon>
        <taxon>Alphaproteobacteria</taxon>
        <taxon>Hyphomicrobiales</taxon>
        <taxon>Rhizobiaceae</taxon>
        <taxon>Ciceribacter</taxon>
    </lineage>
</organism>
<sequence>MTIETVCRDRRETDDVAPLRHRVTAAFKALANTVARRRRIRRTRIHLAGLSAEQLRDIGLSREQADAETRRSLFLAIERTMSPK</sequence>
<dbReference type="Proteomes" id="UP001595647">
    <property type="component" value="Unassembled WGS sequence"/>
</dbReference>
<feature type="domain" description="YjiS-like" evidence="1">
    <location>
        <begin position="30"/>
        <end position="65"/>
    </location>
</feature>